<comment type="caution">
    <text evidence="1">The sequence shown here is derived from an EMBL/GenBank/DDBJ whole genome shotgun (WGS) entry which is preliminary data.</text>
</comment>
<evidence type="ECO:0000313" key="2">
    <source>
        <dbReference type="Proteomes" id="UP000231279"/>
    </source>
</evidence>
<reference evidence="2" key="1">
    <citation type="journal article" date="2018" name="Gigascience">
        <title>Genome assembly of the Pink Ipe (Handroanthus impetiginosus, Bignoniaceae), a highly valued, ecologically keystone Neotropical timber forest tree.</title>
        <authorList>
            <person name="Silva-Junior O.B."/>
            <person name="Grattapaglia D."/>
            <person name="Novaes E."/>
            <person name="Collevatti R.G."/>
        </authorList>
    </citation>
    <scope>NUCLEOTIDE SEQUENCE [LARGE SCALE GENOMIC DNA]</scope>
    <source>
        <strain evidence="2">cv. UFG-1</strain>
    </source>
</reference>
<evidence type="ECO:0000313" key="1">
    <source>
        <dbReference type="EMBL" id="PIN22506.1"/>
    </source>
</evidence>
<organism evidence="1 2">
    <name type="scientific">Handroanthus impetiginosus</name>
    <dbReference type="NCBI Taxonomy" id="429701"/>
    <lineage>
        <taxon>Eukaryota</taxon>
        <taxon>Viridiplantae</taxon>
        <taxon>Streptophyta</taxon>
        <taxon>Embryophyta</taxon>
        <taxon>Tracheophyta</taxon>
        <taxon>Spermatophyta</taxon>
        <taxon>Magnoliopsida</taxon>
        <taxon>eudicotyledons</taxon>
        <taxon>Gunneridae</taxon>
        <taxon>Pentapetalae</taxon>
        <taxon>asterids</taxon>
        <taxon>lamiids</taxon>
        <taxon>Lamiales</taxon>
        <taxon>Bignoniaceae</taxon>
        <taxon>Crescentiina</taxon>
        <taxon>Tabebuia alliance</taxon>
        <taxon>Handroanthus</taxon>
    </lineage>
</organism>
<proteinExistence type="predicted"/>
<accession>A0A2G9HYB6</accession>
<dbReference type="Proteomes" id="UP000231279">
    <property type="component" value="Unassembled WGS sequence"/>
</dbReference>
<dbReference type="OrthoDB" id="1806173at2759"/>
<protein>
    <submittedName>
        <fullName evidence="1">Uncharacterized protein</fullName>
    </submittedName>
</protein>
<dbReference type="AlphaFoldDB" id="A0A2G9HYB6"/>
<keyword evidence="2" id="KW-1185">Reference proteome</keyword>
<dbReference type="EMBL" id="NKXS01000744">
    <property type="protein sequence ID" value="PIN22506.1"/>
    <property type="molecule type" value="Genomic_DNA"/>
</dbReference>
<name>A0A2G9HYB6_9LAMI</name>
<sequence length="93" mass="10466">MLSVPGVCLKIVRPAPTPEYVLQQESHNGRLEISRKMPARHPADKVHYIVQGLATYPFSDFGTGHSQNGFNSYWMHANGTHTTYILDHQLSSM</sequence>
<gene>
    <name evidence="1" type="ORF">CDL12_04780</name>
</gene>